<dbReference type="InterPro" id="IPR040324">
    <property type="entry name" value="WDR44/Dgr2"/>
</dbReference>
<comment type="caution">
    <text evidence="6">The sequence shown here is derived from an EMBL/GenBank/DDBJ whole genome shotgun (WGS) entry which is preliminary data.</text>
</comment>
<evidence type="ECO:0000256" key="3">
    <source>
        <dbReference type="ARBA" id="ARBA00022737"/>
    </source>
</evidence>
<feature type="compositionally biased region" description="Low complexity" evidence="5">
    <location>
        <begin position="144"/>
        <end position="159"/>
    </location>
</feature>
<sequence length="997" mass="109936">MSESDAEHFEDACSELPEPEAIFREPRRPVGFHDSFQPLSDTPTTSYAFEQASHQQPSNRRDRLRGLRKQMKEEFGHREGGFAGDGDTLSLLSENTSLHSWHKKVLAGASTVVHPIDTASTCAMSTRGSVQMESPLLQSPYGNPNRSTSSSVTSPVTSPSGPPPRNPPPPIPNRHKIEVKSPTAVPPPLPPRNPSMTLPSPVLEYPAVQVPPPQPIIIEKQSHSTSAEPASVSRSGSEETAEPKLSVTSMPTNQNGNNNSTPTTNGDNVVMPTTLSGGRRRGHAKTNSLDRGLTLAKSLKASPFPPPSQKSNSLTRGTEPPNGEEEERNQEAEGVISELTTQLMSEHNSECTIASTNSSNDQVNGGEVEEPQMQLHLAPELETPVQRRILSGSRETRKSETIFEENESEASPGHIAKANRFDSLHIAVESTSAQNRASTYDRLSPSTSMPVIDPITRDVERRMSMKSHGQSRSDTLGPIEDDEQSEQLSPSTKLGYAKSLVKSYATSWLTGVVDKALHSWKPQPALKTDAEDTGDESEEQGDPSQTDGHSVRGSNTVPLVRPKNSKKGPYDFEHTKVVQEIKAEHTGAVWVVRFSVCGRLMATAGQDTIIRIWVAKAHVRHFEALRDRYMKRADCPPQDMFERAMSDSEAFRAPSSVDESDHTTSNPSEEEGKGPIVFMPNPFVVLKSHTADVLDLSWSKNNFILSSGMDRTVKLWHITRAECLCSFQHVDFVTCVAFLPKDDRYFLSGSLDGKLRLWHIPEKRVAVWNETQVKFITALAFAKNGKFAVVGTYNGRCYFYTADQLKYHTVVDARSSRGKNARGHKVTGLAVHGDKLLVTSNDSRIRMYDVRDMSLTCKFIGAQNEHSQIRASFSPDGKHVICGSEDKYVYLWRTNDVTSSLSVRKDRNKMWERVRTHAAAVSTAVFAPKPLDLLGIKNGHKPSQSSNDKDKEKEKRPLDDDVLVSADLNGCIKIMVCKTKPIQHASSSGFFNGTVLP</sequence>
<feature type="repeat" description="WD" evidence="4">
    <location>
        <begin position="872"/>
        <end position="902"/>
    </location>
</feature>
<feature type="region of interest" description="Disordered" evidence="5">
    <location>
        <begin position="213"/>
        <end position="334"/>
    </location>
</feature>
<dbReference type="SMART" id="SM00320">
    <property type="entry name" value="WD40"/>
    <property type="match status" value="6"/>
</dbReference>
<feature type="repeat" description="WD" evidence="4">
    <location>
        <begin position="582"/>
        <end position="613"/>
    </location>
</feature>
<dbReference type="PROSITE" id="PS50082">
    <property type="entry name" value="WD_REPEATS_2"/>
    <property type="match status" value="4"/>
</dbReference>
<feature type="compositionally biased region" description="Polar residues" evidence="5">
    <location>
        <begin position="542"/>
        <end position="557"/>
    </location>
</feature>
<dbReference type="PANTHER" id="PTHR14221:SF0">
    <property type="entry name" value="WD REPEAT-CONTAINING PROTEIN 44"/>
    <property type="match status" value="1"/>
</dbReference>
<protein>
    <recommendedName>
        <fullName evidence="1">WD repeat-containing protein 44</fullName>
    </recommendedName>
</protein>
<feature type="compositionally biased region" description="Acidic residues" evidence="5">
    <location>
        <begin position="531"/>
        <end position="541"/>
    </location>
</feature>
<dbReference type="EMBL" id="CATQJA010002665">
    <property type="protein sequence ID" value="CAJ0583100.1"/>
    <property type="molecule type" value="Genomic_DNA"/>
</dbReference>
<feature type="compositionally biased region" description="Basic and acidic residues" evidence="5">
    <location>
        <begin position="947"/>
        <end position="959"/>
    </location>
</feature>
<dbReference type="InterPro" id="IPR001680">
    <property type="entry name" value="WD40_rpt"/>
</dbReference>
<feature type="compositionally biased region" description="Basic and acidic residues" evidence="5">
    <location>
        <begin position="1"/>
        <end position="11"/>
    </location>
</feature>
<reference evidence="6" key="1">
    <citation type="submission" date="2023-06" db="EMBL/GenBank/DDBJ databases">
        <authorList>
            <person name="Delattre M."/>
        </authorList>
    </citation>
    <scope>NUCLEOTIDE SEQUENCE</scope>
    <source>
        <strain evidence="6">AF72</strain>
    </source>
</reference>
<dbReference type="Gene3D" id="2.130.10.10">
    <property type="entry name" value="YVTN repeat-like/Quinoprotein amine dehydrogenase"/>
    <property type="match status" value="1"/>
</dbReference>
<dbReference type="InterPro" id="IPR036322">
    <property type="entry name" value="WD40_repeat_dom_sf"/>
</dbReference>
<feature type="compositionally biased region" description="Polar residues" evidence="5">
    <location>
        <begin position="347"/>
        <end position="363"/>
    </location>
</feature>
<feature type="non-terminal residue" evidence="6">
    <location>
        <position position="997"/>
    </location>
</feature>
<evidence type="ECO:0000313" key="7">
    <source>
        <dbReference type="Proteomes" id="UP001177023"/>
    </source>
</evidence>
<keyword evidence="2 4" id="KW-0853">WD repeat</keyword>
<dbReference type="PROSITE" id="PS50294">
    <property type="entry name" value="WD_REPEATS_REGION"/>
    <property type="match status" value="3"/>
</dbReference>
<dbReference type="AlphaFoldDB" id="A0AA36G8E7"/>
<proteinExistence type="predicted"/>
<feature type="region of interest" description="Disordered" evidence="5">
    <location>
        <begin position="935"/>
        <end position="959"/>
    </location>
</feature>
<feature type="region of interest" description="Disordered" evidence="5">
    <location>
        <begin position="134"/>
        <end position="200"/>
    </location>
</feature>
<evidence type="ECO:0000313" key="6">
    <source>
        <dbReference type="EMBL" id="CAJ0583100.1"/>
    </source>
</evidence>
<feature type="region of interest" description="Disordered" evidence="5">
    <location>
        <begin position="523"/>
        <end position="568"/>
    </location>
</feature>
<feature type="repeat" description="WD" evidence="4">
    <location>
        <begin position="726"/>
        <end position="760"/>
    </location>
</feature>
<keyword evidence="3" id="KW-0677">Repeat</keyword>
<evidence type="ECO:0000256" key="1">
    <source>
        <dbReference type="ARBA" id="ARBA00021207"/>
    </source>
</evidence>
<evidence type="ECO:0000256" key="2">
    <source>
        <dbReference type="ARBA" id="ARBA00022574"/>
    </source>
</evidence>
<dbReference type="Proteomes" id="UP001177023">
    <property type="component" value="Unassembled WGS sequence"/>
</dbReference>
<feature type="compositionally biased region" description="Basic and acidic residues" evidence="5">
    <location>
        <begin position="59"/>
        <end position="80"/>
    </location>
</feature>
<feature type="compositionally biased region" description="Polar residues" evidence="5">
    <location>
        <begin position="223"/>
        <end position="235"/>
    </location>
</feature>
<feature type="region of interest" description="Disordered" evidence="5">
    <location>
        <begin position="432"/>
        <end position="492"/>
    </location>
</feature>
<dbReference type="InterPro" id="IPR015943">
    <property type="entry name" value="WD40/YVTN_repeat-like_dom_sf"/>
</dbReference>
<dbReference type="SUPFAM" id="SSF50978">
    <property type="entry name" value="WD40 repeat-like"/>
    <property type="match status" value="1"/>
</dbReference>
<feature type="region of interest" description="Disordered" evidence="5">
    <location>
        <begin position="347"/>
        <end position="366"/>
    </location>
</feature>
<dbReference type="PANTHER" id="PTHR14221">
    <property type="entry name" value="WD REPEAT DOMAIN 44"/>
    <property type="match status" value="1"/>
</dbReference>
<feature type="compositionally biased region" description="Low complexity" evidence="5">
    <location>
        <begin position="248"/>
        <end position="268"/>
    </location>
</feature>
<evidence type="ECO:0000256" key="4">
    <source>
        <dbReference type="PROSITE-ProRule" id="PRU00221"/>
    </source>
</evidence>
<gene>
    <name evidence="6" type="ORF">MSPICULIGERA_LOCUS21210</name>
</gene>
<dbReference type="Pfam" id="PF00400">
    <property type="entry name" value="WD40"/>
    <property type="match status" value="4"/>
</dbReference>
<accession>A0AA36G8E7</accession>
<evidence type="ECO:0000256" key="5">
    <source>
        <dbReference type="SAM" id="MobiDB-lite"/>
    </source>
</evidence>
<feature type="compositionally biased region" description="Pro residues" evidence="5">
    <location>
        <begin position="160"/>
        <end position="172"/>
    </location>
</feature>
<feature type="region of interest" description="Disordered" evidence="5">
    <location>
        <begin position="652"/>
        <end position="676"/>
    </location>
</feature>
<keyword evidence="7" id="KW-1185">Reference proteome</keyword>
<feature type="compositionally biased region" description="Polar residues" evidence="5">
    <location>
        <begin position="37"/>
        <end position="58"/>
    </location>
</feature>
<organism evidence="6 7">
    <name type="scientific">Mesorhabditis spiculigera</name>
    <dbReference type="NCBI Taxonomy" id="96644"/>
    <lineage>
        <taxon>Eukaryota</taxon>
        <taxon>Metazoa</taxon>
        <taxon>Ecdysozoa</taxon>
        <taxon>Nematoda</taxon>
        <taxon>Chromadorea</taxon>
        <taxon>Rhabditida</taxon>
        <taxon>Rhabditina</taxon>
        <taxon>Rhabditomorpha</taxon>
        <taxon>Rhabditoidea</taxon>
        <taxon>Rhabditidae</taxon>
        <taxon>Mesorhabditinae</taxon>
        <taxon>Mesorhabditis</taxon>
    </lineage>
</organism>
<feature type="region of interest" description="Disordered" evidence="5">
    <location>
        <begin position="376"/>
        <end position="417"/>
    </location>
</feature>
<feature type="compositionally biased region" description="Pro residues" evidence="5">
    <location>
        <begin position="184"/>
        <end position="193"/>
    </location>
</feature>
<name>A0AA36G8E7_9BILA</name>
<feature type="region of interest" description="Disordered" evidence="5">
    <location>
        <begin position="1"/>
        <end position="85"/>
    </location>
</feature>
<feature type="repeat" description="WD" evidence="4">
    <location>
        <begin position="686"/>
        <end position="726"/>
    </location>
</feature>